<proteinExistence type="predicted"/>
<dbReference type="EMBL" id="SLUN01000005">
    <property type="protein sequence ID" value="TCL73178.1"/>
    <property type="molecule type" value="Genomic_DNA"/>
</dbReference>
<dbReference type="AlphaFoldDB" id="A0A4R1S1Y8"/>
<comment type="caution">
    <text evidence="1">The sequence shown here is derived from an EMBL/GenBank/DDBJ whole genome shotgun (WGS) entry which is preliminary data.</text>
</comment>
<dbReference type="OrthoDB" id="1911337at2"/>
<sequence>MPWQSDLPYLMNRPVGVSLTSGQGVSGVLCDVVDDQIYLMEYLYQTQYATKHYSFQEIQNITPFPSCGPRQRRLY</sequence>
<evidence type="ECO:0000313" key="1">
    <source>
        <dbReference type="EMBL" id="TCL73178.1"/>
    </source>
</evidence>
<evidence type="ECO:0000313" key="2">
    <source>
        <dbReference type="Proteomes" id="UP000295008"/>
    </source>
</evidence>
<accession>A0A4R1S1Y8</accession>
<dbReference type="Proteomes" id="UP000295008">
    <property type="component" value="Unassembled WGS sequence"/>
</dbReference>
<dbReference type="RefSeq" id="WP_132013337.1">
    <property type="nucleotide sequence ID" value="NZ_SLUN01000005.1"/>
</dbReference>
<gene>
    <name evidence="1" type="ORF">EDC14_100540</name>
</gene>
<organism evidence="1 2">
    <name type="scientific">Hydrogenispora ethanolica</name>
    <dbReference type="NCBI Taxonomy" id="1082276"/>
    <lineage>
        <taxon>Bacteria</taxon>
        <taxon>Bacillati</taxon>
        <taxon>Bacillota</taxon>
        <taxon>Hydrogenispora</taxon>
    </lineage>
</organism>
<reference evidence="1 2" key="1">
    <citation type="submission" date="2019-03" db="EMBL/GenBank/DDBJ databases">
        <title>Genomic Encyclopedia of Type Strains, Phase IV (KMG-IV): sequencing the most valuable type-strain genomes for metagenomic binning, comparative biology and taxonomic classification.</title>
        <authorList>
            <person name="Goeker M."/>
        </authorList>
    </citation>
    <scope>NUCLEOTIDE SEQUENCE [LARGE SCALE GENOMIC DNA]</scope>
    <source>
        <strain evidence="1 2">LX-B</strain>
    </source>
</reference>
<name>A0A4R1S1Y8_HYDET</name>
<keyword evidence="2" id="KW-1185">Reference proteome</keyword>
<protein>
    <submittedName>
        <fullName evidence="1">Uncharacterized protein</fullName>
    </submittedName>
</protein>